<dbReference type="CDD" id="cd00475">
    <property type="entry name" value="Cis_IPPS"/>
    <property type="match status" value="1"/>
</dbReference>
<sequence length="363" mass="41239">MNQLLGRLASFMRQSIFHVLRMGPIPSHLSFIMDGNRRFTKKENLKPGAGYRAGFLALMSMLKYCYELGVKHVTIFAFGIDNFKRRPDEVRFIMDLILEKTLGLLKEESIVHQYGIRVHFIGNLKLLDEPLRVAAEKVTRTTSSNTKFVLLICVAYSSTNEITHAVQQYCKEKWNEIEPSNYDKVSNDLVKVEVGKNIDNAIMCGAGESCKEEADELQAAKAKPESNGVTKGVEEIFNEHSVTVSTVQRAFGGKDREGQALWSIRTGDSGIRDEEREKMQSHSIIKQVDLEKHMPMAVAPDPDILIRTSGETRLSNFLLWQAGDCQGYSPDALWPDIVLRQLVWAVLNFQYNYAYLEKKKKQL</sequence>
<dbReference type="SUPFAM" id="SSF64005">
    <property type="entry name" value="Undecaprenyl diphosphate synthase"/>
    <property type="match status" value="2"/>
</dbReference>
<dbReference type="Proteomes" id="UP000008311">
    <property type="component" value="Unassembled WGS sequence"/>
</dbReference>
<dbReference type="KEGG" id="rcu:8289715"/>
<dbReference type="PANTHER" id="PTHR10291">
    <property type="entry name" value="DEHYDRODOLICHYL DIPHOSPHATE SYNTHASE FAMILY MEMBER"/>
    <property type="match status" value="1"/>
</dbReference>
<dbReference type="GO" id="GO:0005783">
    <property type="term" value="C:endoplasmic reticulum"/>
    <property type="evidence" value="ECO:0000318"/>
    <property type="project" value="GO_Central"/>
</dbReference>
<dbReference type="Gene3D" id="3.40.1180.10">
    <property type="entry name" value="Decaprenyl diphosphate synthase-like"/>
    <property type="match status" value="1"/>
</dbReference>
<comment type="similarity">
    <text evidence="1 3">Belongs to the UPP synthase family.</text>
</comment>
<name>B9T1V5_RICCO</name>
<reference evidence="5" key="1">
    <citation type="journal article" date="2010" name="Nat. Biotechnol.">
        <title>Draft genome sequence of the oilseed species Ricinus communis.</title>
        <authorList>
            <person name="Chan A.P."/>
            <person name="Crabtree J."/>
            <person name="Zhao Q."/>
            <person name="Lorenzi H."/>
            <person name="Orvis J."/>
            <person name="Puiu D."/>
            <person name="Melake-Berhan A."/>
            <person name="Jones K.M."/>
            <person name="Redman J."/>
            <person name="Chen G."/>
            <person name="Cahoon E.B."/>
            <person name="Gedil M."/>
            <person name="Stanke M."/>
            <person name="Haas B.J."/>
            <person name="Wortman J.R."/>
            <person name="Fraser-Liggett C.M."/>
            <person name="Ravel J."/>
            <person name="Rabinowicz P.D."/>
        </authorList>
    </citation>
    <scope>NUCLEOTIDE SEQUENCE [LARGE SCALE GENOMIC DNA]</scope>
    <source>
        <strain evidence="5">cv. Hale</strain>
    </source>
</reference>
<dbReference type="STRING" id="3988.B9T1V5"/>
<dbReference type="InterPro" id="IPR018520">
    <property type="entry name" value="UPP_synth-like_CS"/>
</dbReference>
<dbReference type="InParanoid" id="B9T1V5"/>
<keyword evidence="5" id="KW-1185">Reference proteome</keyword>
<dbReference type="GO" id="GO:0016094">
    <property type="term" value="P:polyprenol biosynthetic process"/>
    <property type="evidence" value="ECO:0000318"/>
    <property type="project" value="GO_Central"/>
</dbReference>
<evidence type="ECO:0000313" key="5">
    <source>
        <dbReference type="Proteomes" id="UP000008311"/>
    </source>
</evidence>
<dbReference type="eggNOG" id="KOG1602">
    <property type="taxonomic scope" value="Eukaryota"/>
</dbReference>
<proteinExistence type="inferred from homology"/>
<dbReference type="EMBL" id="EQ974360">
    <property type="protein sequence ID" value="EEF30155.1"/>
    <property type="molecule type" value="Genomic_DNA"/>
</dbReference>
<dbReference type="Pfam" id="PF01255">
    <property type="entry name" value="Prenyltransf"/>
    <property type="match status" value="2"/>
</dbReference>
<evidence type="ECO:0000256" key="1">
    <source>
        <dbReference type="ARBA" id="ARBA00005432"/>
    </source>
</evidence>
<protein>
    <recommendedName>
        <fullName evidence="3">Alkyl transferase</fullName>
        <ecNumber evidence="3">2.5.1.-</ecNumber>
    </recommendedName>
</protein>
<dbReference type="OrthoDB" id="4173905at2759"/>
<accession>B9T1V5</accession>
<dbReference type="PROSITE" id="PS01066">
    <property type="entry name" value="UPP_SYNTHASE"/>
    <property type="match status" value="1"/>
</dbReference>
<dbReference type="PANTHER" id="PTHR10291:SF43">
    <property type="entry name" value="DEHYDRODOLICHYL DIPHOSPHATE SYNTHASE COMPLEX SUBUNIT DHDDS"/>
    <property type="match status" value="1"/>
</dbReference>
<dbReference type="EC" id="2.5.1.-" evidence="3"/>
<dbReference type="FunCoup" id="B9T1V5">
    <property type="interactions" value="2783"/>
</dbReference>
<dbReference type="InterPro" id="IPR036424">
    <property type="entry name" value="UPP_synth-like_sf"/>
</dbReference>
<evidence type="ECO:0000313" key="4">
    <source>
        <dbReference type="EMBL" id="EEF30155.1"/>
    </source>
</evidence>
<evidence type="ECO:0000256" key="2">
    <source>
        <dbReference type="ARBA" id="ARBA00022679"/>
    </source>
</evidence>
<dbReference type="GO" id="GO:0016765">
    <property type="term" value="F:transferase activity, transferring alkyl or aryl (other than methyl) groups"/>
    <property type="evidence" value="ECO:0007669"/>
    <property type="project" value="InterPro"/>
</dbReference>
<dbReference type="NCBIfam" id="TIGR00055">
    <property type="entry name" value="uppS"/>
    <property type="match status" value="1"/>
</dbReference>
<keyword evidence="2 3" id="KW-0808">Transferase</keyword>
<evidence type="ECO:0000256" key="3">
    <source>
        <dbReference type="RuleBase" id="RU363018"/>
    </source>
</evidence>
<gene>
    <name evidence="4" type="ORF">RCOM_0275090</name>
</gene>
<organism evidence="4 5">
    <name type="scientific">Ricinus communis</name>
    <name type="common">Castor bean</name>
    <dbReference type="NCBI Taxonomy" id="3988"/>
    <lineage>
        <taxon>Eukaryota</taxon>
        <taxon>Viridiplantae</taxon>
        <taxon>Streptophyta</taxon>
        <taxon>Embryophyta</taxon>
        <taxon>Tracheophyta</taxon>
        <taxon>Spermatophyta</taxon>
        <taxon>Magnoliopsida</taxon>
        <taxon>eudicotyledons</taxon>
        <taxon>Gunneridae</taxon>
        <taxon>Pentapetalae</taxon>
        <taxon>rosids</taxon>
        <taxon>fabids</taxon>
        <taxon>Malpighiales</taxon>
        <taxon>Euphorbiaceae</taxon>
        <taxon>Acalyphoideae</taxon>
        <taxon>Acalypheae</taxon>
        <taxon>Ricinus</taxon>
    </lineage>
</organism>
<dbReference type="InterPro" id="IPR001441">
    <property type="entry name" value="UPP_synth-like"/>
</dbReference>
<dbReference type="AlphaFoldDB" id="B9T1V5"/>